<dbReference type="InterPro" id="IPR021215">
    <property type="entry name" value="DUF2752"/>
</dbReference>
<comment type="caution">
    <text evidence="2">The sequence shown here is derived from an EMBL/GenBank/DDBJ whole genome shotgun (WGS) entry which is preliminary data.</text>
</comment>
<evidence type="ECO:0000313" key="3">
    <source>
        <dbReference type="Proteomes" id="UP000093928"/>
    </source>
</evidence>
<feature type="transmembrane region" description="Helical" evidence="1">
    <location>
        <begin position="79"/>
        <end position="98"/>
    </location>
</feature>
<protein>
    <recommendedName>
        <fullName evidence="4">DUF2752 domain-containing protein</fullName>
    </recommendedName>
</protein>
<keyword evidence="1" id="KW-1133">Transmembrane helix</keyword>
<feature type="transmembrane region" description="Helical" evidence="1">
    <location>
        <begin position="105"/>
        <end position="125"/>
    </location>
</feature>
<dbReference type="AlphaFoldDB" id="A0A1A3P0K7"/>
<evidence type="ECO:0008006" key="4">
    <source>
        <dbReference type="Google" id="ProtNLM"/>
    </source>
</evidence>
<dbReference type="RefSeq" id="WP_065144170.1">
    <property type="nucleotide sequence ID" value="NZ_LZLS01000099.1"/>
</dbReference>
<evidence type="ECO:0000256" key="1">
    <source>
        <dbReference type="SAM" id="Phobius"/>
    </source>
</evidence>
<evidence type="ECO:0000313" key="2">
    <source>
        <dbReference type="EMBL" id="OBK27195.1"/>
    </source>
</evidence>
<sequence length="140" mass="15291">MAPDPSFPVLPKQQRRYVLAGTGGLLTGALAYIALADPHRPDSLYPQCPFKLLTGWNCPACGGLRMTHDLLHGHLVASIYDNVFVLVGIPLLAAWILVRRFQGRSWFPVITILTVVVASTAWTVLRNMPGFPLMPTVLSG</sequence>
<gene>
    <name evidence="2" type="ORF">A5634_23715</name>
</gene>
<reference evidence="2 3" key="1">
    <citation type="submission" date="2016-06" db="EMBL/GenBank/DDBJ databases">
        <authorList>
            <person name="Kjaerup R.B."/>
            <person name="Dalgaard T.S."/>
            <person name="Juul-Madsen H.R."/>
        </authorList>
    </citation>
    <scope>NUCLEOTIDE SEQUENCE [LARGE SCALE GENOMIC DNA]</scope>
    <source>
        <strain evidence="2 3">1165133.8</strain>
    </source>
</reference>
<organism evidence="2 3">
    <name type="scientific">Mycobacterium asiaticum</name>
    <dbReference type="NCBI Taxonomy" id="1790"/>
    <lineage>
        <taxon>Bacteria</taxon>
        <taxon>Bacillati</taxon>
        <taxon>Actinomycetota</taxon>
        <taxon>Actinomycetes</taxon>
        <taxon>Mycobacteriales</taxon>
        <taxon>Mycobacteriaceae</taxon>
        <taxon>Mycobacterium</taxon>
    </lineage>
</organism>
<proteinExistence type="predicted"/>
<dbReference type="Proteomes" id="UP000093928">
    <property type="component" value="Unassembled WGS sequence"/>
</dbReference>
<dbReference type="Pfam" id="PF10825">
    <property type="entry name" value="DUF2752"/>
    <property type="match status" value="1"/>
</dbReference>
<keyword evidence="1" id="KW-0472">Membrane</keyword>
<dbReference type="OrthoDB" id="5966662at2"/>
<feature type="transmembrane region" description="Helical" evidence="1">
    <location>
        <begin position="17"/>
        <end position="35"/>
    </location>
</feature>
<dbReference type="EMBL" id="LZLS01000099">
    <property type="protein sequence ID" value="OBK27195.1"/>
    <property type="molecule type" value="Genomic_DNA"/>
</dbReference>
<name>A0A1A3P0K7_MYCAS</name>
<accession>A0A1A3P0K7</accession>
<keyword evidence="1" id="KW-0812">Transmembrane</keyword>